<sequence>MIKSKVVIVFPKRDQAASAMWDIIEESSLFKKLDYDQEIYAYTKFPNDVKAIHVDNDGVNISNLEDIIDTDLFIFASRHSAESGFPALLIHTPGNWGEARLGGNSNELAYSSALAIKIGLKNLRFFKDDLKLEEYRVGIEVTHHGPTNMSTPLCFMELGSSEKYWTDKRGAEGVAKAIIKTAEEYLKAKNRENGESVYVGFGGNHYAYRFEKKLYSEESILIGHIAPKYVLDHINYEIVKQAFKKTIENPFAAMVDKKGTRSEHRKKIREFMDRLGKEYLEV</sequence>
<comment type="catalytic activity">
    <reaction evidence="4">
        <text>glycyl-tRNA(Ala) + H2O = tRNA(Ala) + glycine + H(+)</text>
        <dbReference type="Rhea" id="RHEA:53744"/>
        <dbReference type="Rhea" id="RHEA-COMP:9657"/>
        <dbReference type="Rhea" id="RHEA-COMP:13640"/>
        <dbReference type="ChEBI" id="CHEBI:15377"/>
        <dbReference type="ChEBI" id="CHEBI:15378"/>
        <dbReference type="ChEBI" id="CHEBI:57305"/>
        <dbReference type="ChEBI" id="CHEBI:78442"/>
        <dbReference type="ChEBI" id="CHEBI:78522"/>
        <dbReference type="EC" id="3.1.1.96"/>
    </reaction>
</comment>
<comment type="subunit">
    <text evidence="4">Monomer.</text>
</comment>
<dbReference type="Proteomes" id="UP001201020">
    <property type="component" value="Chromosome"/>
</dbReference>
<keyword evidence="1 4" id="KW-0479">Metal-binding</keyword>
<dbReference type="Pfam" id="PF04414">
    <property type="entry name" value="tRNA_deacylase"/>
    <property type="match status" value="1"/>
</dbReference>
<accession>A0A9Y1BJL7</accession>
<comment type="similarity">
    <text evidence="4">Belongs to the DtdA deacylase family.</text>
</comment>
<dbReference type="AlphaFoldDB" id="A0A9Y1BJL7"/>
<dbReference type="SUPFAM" id="SSF142535">
    <property type="entry name" value="AF0625-like"/>
    <property type="match status" value="1"/>
</dbReference>
<protein>
    <recommendedName>
        <fullName evidence="4">D-aminoacyl-tRNA deacylase</fullName>
        <ecNumber evidence="4">3.1.1.96</ecNumber>
    </recommendedName>
</protein>
<dbReference type="GO" id="GO:0008270">
    <property type="term" value="F:zinc ion binding"/>
    <property type="evidence" value="ECO:0007669"/>
    <property type="project" value="UniProtKB-UniRule"/>
</dbReference>
<comment type="cofactor">
    <cofactor evidence="4">
        <name>Zn(2+)</name>
        <dbReference type="ChEBI" id="CHEBI:29105"/>
    </cofactor>
    <text evidence="4">Binds 2 Zn(2+) ions per subunit.</text>
</comment>
<evidence type="ECO:0000256" key="1">
    <source>
        <dbReference type="ARBA" id="ARBA00022723"/>
    </source>
</evidence>
<dbReference type="PANTHER" id="PTHR34667">
    <property type="entry name" value="D-AMINOACYL-TRNA DEACYLASE"/>
    <property type="match status" value="1"/>
</dbReference>
<comment type="catalytic activity">
    <reaction evidence="4">
        <text>a D-aminoacyl-tRNA + H2O = a tRNA + a D-alpha-amino acid + H(+)</text>
        <dbReference type="Rhea" id="RHEA:13953"/>
        <dbReference type="Rhea" id="RHEA-COMP:10123"/>
        <dbReference type="Rhea" id="RHEA-COMP:10124"/>
        <dbReference type="ChEBI" id="CHEBI:15377"/>
        <dbReference type="ChEBI" id="CHEBI:15378"/>
        <dbReference type="ChEBI" id="CHEBI:59871"/>
        <dbReference type="ChEBI" id="CHEBI:78442"/>
        <dbReference type="ChEBI" id="CHEBI:79333"/>
        <dbReference type="EC" id="3.1.1.96"/>
    </reaction>
</comment>
<dbReference type="EMBL" id="CP084166">
    <property type="protein sequence ID" value="UJG40041.1"/>
    <property type="molecule type" value="Genomic_DNA"/>
</dbReference>
<name>A0A9Y1BJL7_9ARCH</name>
<evidence type="ECO:0000313" key="5">
    <source>
        <dbReference type="EMBL" id="UJG40041.1"/>
    </source>
</evidence>
<dbReference type="GO" id="GO:0051499">
    <property type="term" value="F:D-aminoacyl-tRNA deacylase activity"/>
    <property type="evidence" value="ECO:0007669"/>
    <property type="project" value="UniProtKB-UniRule"/>
</dbReference>
<keyword evidence="3 4" id="KW-0862">Zinc</keyword>
<evidence type="ECO:0000256" key="2">
    <source>
        <dbReference type="ARBA" id="ARBA00022801"/>
    </source>
</evidence>
<evidence type="ECO:0000256" key="3">
    <source>
        <dbReference type="ARBA" id="ARBA00022833"/>
    </source>
</evidence>
<reference evidence="5" key="1">
    <citation type="journal article" date="2022" name="Nat. Microbiol.">
        <title>Unique mobile elements and scalable gene flow at the prokaryote-eukaryote boundary revealed by circularized Asgard archaea genomes.</title>
        <authorList>
            <person name="Wu F."/>
            <person name="Speth D.R."/>
            <person name="Philosof A."/>
            <person name="Cremiere A."/>
            <person name="Narayanan A."/>
            <person name="Barco R.A."/>
            <person name="Connon S.A."/>
            <person name="Amend J.P."/>
            <person name="Antoshechkin I.A."/>
            <person name="Orphan V.J."/>
        </authorList>
    </citation>
    <scope>NUCLEOTIDE SEQUENCE</scope>
    <source>
        <strain evidence="5">PM71</strain>
    </source>
</reference>
<dbReference type="InterPro" id="IPR018033">
    <property type="entry name" value="Deacylase_DtdA_archaea"/>
</dbReference>
<dbReference type="PANTHER" id="PTHR34667:SF1">
    <property type="entry name" value="D-AMINOACYL-TRNA DEACYLASE"/>
    <property type="match status" value="1"/>
</dbReference>
<gene>
    <name evidence="4" type="primary">dtdA</name>
    <name evidence="5" type="ORF">K9W45_09340</name>
</gene>
<evidence type="ECO:0000256" key="4">
    <source>
        <dbReference type="HAMAP-Rule" id="MF_00562"/>
    </source>
</evidence>
<comment type="function">
    <text evidence="4">D-aminoacyl-tRNA deacylase with broad substrate specificity. By recycling D-aminoacyl-tRNA to D-amino acids and free tRNA molecules, this enzyme counteracts the toxicity associated with the formation of D-aminoacyl-tRNA entities in vivo.</text>
</comment>
<dbReference type="Gene3D" id="3.40.630.50">
    <property type="entry name" value="AF0625-like"/>
    <property type="match status" value="1"/>
</dbReference>
<keyword evidence="2 4" id="KW-0378">Hydrolase</keyword>
<dbReference type="PIRSF" id="PIRSF016210">
    <property type="entry name" value="UCP016210"/>
    <property type="match status" value="1"/>
</dbReference>
<proteinExistence type="inferred from homology"/>
<dbReference type="EC" id="3.1.1.96" evidence="4"/>
<dbReference type="InterPro" id="IPR007508">
    <property type="entry name" value="DtdA"/>
</dbReference>
<organism evidence="5">
    <name type="scientific">Candidatus Heimdallarchaeum aukensis</name>
    <dbReference type="NCBI Taxonomy" id="2876573"/>
    <lineage>
        <taxon>Archaea</taxon>
        <taxon>Promethearchaeati</taxon>
        <taxon>Candidatus Heimdallarchaeota</taxon>
        <taxon>Candidatus Heimdallarchaeia (ex Rinke et al. 2021) (nom. nud.)</taxon>
        <taxon>Candidatus Heimdallarchaeales</taxon>
        <taxon>Candidatus Heimdallarchaeaceae</taxon>
        <taxon>Candidatus Heimdallarchaeum</taxon>
    </lineage>
</organism>
<dbReference type="HAMAP" id="MF_00562">
    <property type="entry name" value="Deacylase_DtdA"/>
    <property type="match status" value="1"/>
</dbReference>
<dbReference type="Gene3D" id="3.40.50.10700">
    <property type="entry name" value="AF0625-like"/>
    <property type="match status" value="1"/>
</dbReference>
<dbReference type="GO" id="GO:0019478">
    <property type="term" value="P:D-amino acid catabolic process"/>
    <property type="evidence" value="ECO:0007669"/>
    <property type="project" value="UniProtKB-UniRule"/>
</dbReference>